<dbReference type="GO" id="GO:0005743">
    <property type="term" value="C:mitochondrial inner membrane"/>
    <property type="evidence" value="ECO:0007669"/>
    <property type="project" value="UniProtKB-SubCell"/>
</dbReference>
<evidence type="ECO:0000256" key="9">
    <source>
        <dbReference type="ARBA" id="ARBA00022792"/>
    </source>
</evidence>
<organism evidence="20">
    <name type="scientific">Diplectrona hexapetala</name>
    <name type="common">nom. nud.</name>
    <dbReference type="NCBI Taxonomy" id="2904920"/>
    <lineage>
        <taxon>Eukaryota</taxon>
        <taxon>Metazoa</taxon>
        <taxon>Ecdysozoa</taxon>
        <taxon>Arthropoda</taxon>
        <taxon>Hexapoda</taxon>
        <taxon>Insecta</taxon>
        <taxon>Pterygota</taxon>
        <taxon>Neoptera</taxon>
        <taxon>Endopterygota</taxon>
        <taxon>Trichoptera</taxon>
        <taxon>Annulipalpia</taxon>
        <taxon>Hydropsychoidea</taxon>
        <taxon>Hydropsychidae</taxon>
        <taxon>Diplectroninae</taxon>
        <taxon>Diplectrona</taxon>
    </lineage>
</organism>
<keyword evidence="16 18" id="KW-0472">Membrane</keyword>
<geneLocation type="mitochondrion" evidence="20"/>
<protein>
    <recommendedName>
        <fullName evidence="5 18">NADH-ubiquinone oxidoreductase chain 2</fullName>
        <ecNumber evidence="4 18">7.1.1.2</ecNumber>
    </recommendedName>
</protein>
<evidence type="ECO:0000256" key="12">
    <source>
        <dbReference type="ARBA" id="ARBA00022989"/>
    </source>
</evidence>
<dbReference type="PRINTS" id="PR01436">
    <property type="entry name" value="NADHDHGNASE2"/>
</dbReference>
<comment type="similarity">
    <text evidence="3 18">Belongs to the complex I subunit 2 family.</text>
</comment>
<reference evidence="20" key="2">
    <citation type="journal article" date="2022" name="Syst. Entomol.">
        <title>Massive gene rearrangements of mitochondrial genomes and implications for the phylogeny of Trichoptera (Insecta).</title>
        <authorList>
            <person name="Ge X."/>
            <person name="Peng L."/>
            <person name="Vogler A.P."/>
            <person name="Morse J.C."/>
            <person name="Yang L."/>
            <person name="Sun C."/>
            <person name="Wang B."/>
        </authorList>
    </citation>
    <scope>NUCLEOTIDE SEQUENCE</scope>
</reference>
<evidence type="ECO:0000256" key="14">
    <source>
        <dbReference type="ARBA" id="ARBA00023075"/>
    </source>
</evidence>
<dbReference type="AlphaFoldDB" id="A0A9E8LNR8"/>
<evidence type="ECO:0000256" key="8">
    <source>
        <dbReference type="ARBA" id="ARBA00022692"/>
    </source>
</evidence>
<sequence length="336" mass="39199">MFININKIIFLNMLFMSTMLVISSNSWLSSWMGLEINLLAFIPLMFQKNNTLNSEFCMKYFIIQALSSSNLFLMIMINFSNQWSHSAASVITVSLNLTLLLKLGSSPFHLWFIQIIEGISWMNVFLFLTWQKIAPFILIMFMMNNKLFSLMAIINSLTGAIQGFNQTYLRKIISFSSIYNMGWMMSTILISENLWIFYFLIYMILTGTLIWTFNLINSNFISQIFLHNTNKFIMLMLLLNLLSMGGLPPLLGFVPKWVALNSLITVSSWMPLILIMTSLINLFYYIRLMYPHLMLNKFEIKWFNPPKNTFNKKSNLFYMSLISLLGIPLISLTNWM</sequence>
<feature type="transmembrane region" description="Helical" evidence="18">
    <location>
        <begin position="136"/>
        <end position="160"/>
    </location>
</feature>
<evidence type="ECO:0000256" key="7">
    <source>
        <dbReference type="ARBA" id="ARBA00022660"/>
    </source>
</evidence>
<dbReference type="Pfam" id="PF00361">
    <property type="entry name" value="Proton_antipo_M"/>
    <property type="match status" value="1"/>
</dbReference>
<evidence type="ECO:0000256" key="15">
    <source>
        <dbReference type="ARBA" id="ARBA00023128"/>
    </source>
</evidence>
<comment type="function">
    <text evidence="1">Core subunit of the mitochondrial membrane respiratory chain NADH dehydrogenase (Complex I) that is believed to belong to the minimal assembly required for catalysis. Complex I functions in the transfer of electrons from NADH to the respiratory chain. The immediate electron acceptor for the enzyme is believed to be ubiquinone.</text>
</comment>
<reference evidence="20" key="1">
    <citation type="submission" date="2021-11" db="EMBL/GenBank/DDBJ databases">
        <authorList>
            <person name="Ge X.-Y."/>
            <person name="Peng L."/>
            <person name="Sun C.-H."/>
            <person name="Wang B.-X."/>
        </authorList>
    </citation>
    <scope>NUCLEOTIDE SEQUENCE</scope>
</reference>
<evidence type="ECO:0000256" key="10">
    <source>
        <dbReference type="ARBA" id="ARBA00022967"/>
    </source>
</evidence>
<comment type="catalytic activity">
    <reaction evidence="17 18">
        <text>a ubiquinone + NADH + 5 H(+)(in) = a ubiquinol + NAD(+) + 4 H(+)(out)</text>
        <dbReference type="Rhea" id="RHEA:29091"/>
        <dbReference type="Rhea" id="RHEA-COMP:9565"/>
        <dbReference type="Rhea" id="RHEA-COMP:9566"/>
        <dbReference type="ChEBI" id="CHEBI:15378"/>
        <dbReference type="ChEBI" id="CHEBI:16389"/>
        <dbReference type="ChEBI" id="CHEBI:17976"/>
        <dbReference type="ChEBI" id="CHEBI:57540"/>
        <dbReference type="ChEBI" id="CHEBI:57945"/>
        <dbReference type="EC" id="7.1.1.2"/>
    </reaction>
</comment>
<dbReference type="InterPro" id="IPR050175">
    <property type="entry name" value="Complex_I_Subunit_2"/>
</dbReference>
<evidence type="ECO:0000256" key="1">
    <source>
        <dbReference type="ARBA" id="ARBA00003257"/>
    </source>
</evidence>
<gene>
    <name evidence="20" type="primary">ND2</name>
</gene>
<proteinExistence type="inferred from homology"/>
<comment type="function">
    <text evidence="18">Core subunit of the mitochondrial membrane respiratory chain NADH dehydrogenase (Complex I) which catalyzes electron transfer from NADH through the respiratory chain, using ubiquinone as an electron acceptor. Essential for the catalytic activity and assembly of complex I.</text>
</comment>
<evidence type="ECO:0000256" key="16">
    <source>
        <dbReference type="ARBA" id="ARBA00023136"/>
    </source>
</evidence>
<evidence type="ECO:0000313" key="20">
    <source>
        <dbReference type="EMBL" id="UZZ43857.1"/>
    </source>
</evidence>
<keyword evidence="15 18" id="KW-0496">Mitochondrion</keyword>
<dbReference type="RefSeq" id="YP_010586121.1">
    <property type="nucleotide sequence ID" value="NC_069251.1"/>
</dbReference>
<dbReference type="GO" id="GO:0008137">
    <property type="term" value="F:NADH dehydrogenase (ubiquinone) activity"/>
    <property type="evidence" value="ECO:0007669"/>
    <property type="project" value="UniProtKB-EC"/>
</dbReference>
<evidence type="ECO:0000256" key="5">
    <source>
        <dbReference type="ARBA" id="ARBA00021008"/>
    </source>
</evidence>
<keyword evidence="14 18" id="KW-0830">Ubiquinone</keyword>
<feature type="transmembrane region" description="Helical" evidence="18">
    <location>
        <begin position="266"/>
        <end position="286"/>
    </location>
</feature>
<dbReference type="PANTHER" id="PTHR46552:SF1">
    <property type="entry name" value="NADH-UBIQUINONE OXIDOREDUCTASE CHAIN 2"/>
    <property type="match status" value="1"/>
</dbReference>
<feature type="transmembrane region" description="Helical" evidence="18">
    <location>
        <begin position="316"/>
        <end position="335"/>
    </location>
</feature>
<dbReference type="GeneID" id="77425323"/>
<feature type="domain" description="NADH:quinone oxidoreductase/Mrp antiporter transmembrane" evidence="19">
    <location>
        <begin position="24"/>
        <end position="280"/>
    </location>
</feature>
<keyword evidence="8 18" id="KW-0812">Transmembrane</keyword>
<keyword evidence="11 18" id="KW-0249">Electron transport</keyword>
<evidence type="ECO:0000256" key="11">
    <source>
        <dbReference type="ARBA" id="ARBA00022982"/>
    </source>
</evidence>
<evidence type="ECO:0000259" key="19">
    <source>
        <dbReference type="Pfam" id="PF00361"/>
    </source>
</evidence>
<evidence type="ECO:0000256" key="17">
    <source>
        <dbReference type="ARBA" id="ARBA00049551"/>
    </source>
</evidence>
<evidence type="ECO:0000256" key="13">
    <source>
        <dbReference type="ARBA" id="ARBA00023027"/>
    </source>
</evidence>
<evidence type="ECO:0000256" key="3">
    <source>
        <dbReference type="ARBA" id="ARBA00007012"/>
    </source>
</evidence>
<keyword evidence="13 18" id="KW-0520">NAD</keyword>
<keyword evidence="12 18" id="KW-1133">Transmembrane helix</keyword>
<dbReference type="EC" id="7.1.1.2" evidence="4 18"/>
<dbReference type="PANTHER" id="PTHR46552">
    <property type="entry name" value="NADH-UBIQUINONE OXIDOREDUCTASE CHAIN 2"/>
    <property type="match status" value="1"/>
</dbReference>
<accession>A0A9E8LNR8</accession>
<keyword evidence="7 18" id="KW-0679">Respiratory chain</keyword>
<evidence type="ECO:0000256" key="2">
    <source>
        <dbReference type="ARBA" id="ARBA00004448"/>
    </source>
</evidence>
<feature type="transmembrane region" description="Helical" evidence="18">
    <location>
        <begin position="196"/>
        <end position="220"/>
    </location>
</feature>
<evidence type="ECO:0000256" key="6">
    <source>
        <dbReference type="ARBA" id="ARBA00022448"/>
    </source>
</evidence>
<comment type="subcellular location">
    <subcellularLocation>
        <location evidence="2 18">Mitochondrion inner membrane</location>
        <topology evidence="2 18">Multi-pass membrane protein</topology>
    </subcellularLocation>
</comment>
<feature type="transmembrane region" description="Helical" evidence="18">
    <location>
        <begin position="232"/>
        <end position="254"/>
    </location>
</feature>
<feature type="transmembrane region" description="Helical" evidence="18">
    <location>
        <begin position="5"/>
        <end position="22"/>
    </location>
</feature>
<dbReference type="CTD" id="4536"/>
<feature type="transmembrane region" description="Helical" evidence="18">
    <location>
        <begin position="58"/>
        <end position="77"/>
    </location>
</feature>
<feature type="transmembrane region" description="Helical" evidence="18">
    <location>
        <begin position="172"/>
        <end position="190"/>
    </location>
</feature>
<keyword evidence="10 18" id="KW-1278">Translocase</keyword>
<dbReference type="EMBL" id="OL678009">
    <property type="protein sequence ID" value="UZZ43857.1"/>
    <property type="molecule type" value="Genomic_DNA"/>
</dbReference>
<keyword evidence="9 18" id="KW-0999">Mitochondrion inner membrane</keyword>
<keyword evidence="6" id="KW-0813">Transport</keyword>
<dbReference type="InterPro" id="IPR003917">
    <property type="entry name" value="NADH_UbQ_OxRdtase_chain2"/>
</dbReference>
<evidence type="ECO:0000256" key="18">
    <source>
        <dbReference type="RuleBase" id="RU003403"/>
    </source>
</evidence>
<name>A0A9E8LNR8_9NEOP</name>
<evidence type="ECO:0000256" key="4">
    <source>
        <dbReference type="ARBA" id="ARBA00012944"/>
    </source>
</evidence>
<dbReference type="GO" id="GO:0006120">
    <property type="term" value="P:mitochondrial electron transport, NADH to ubiquinone"/>
    <property type="evidence" value="ECO:0007669"/>
    <property type="project" value="InterPro"/>
</dbReference>
<dbReference type="InterPro" id="IPR001750">
    <property type="entry name" value="ND/Mrp_TM"/>
</dbReference>